<evidence type="ECO:0000256" key="4">
    <source>
        <dbReference type="ARBA" id="ARBA00022705"/>
    </source>
</evidence>
<keyword evidence="10 13" id="KW-0804">Transcription</keyword>
<feature type="domain" description="Peptidase S24/S26A/S26B/S26C" evidence="16">
    <location>
        <begin position="107"/>
        <end position="223"/>
    </location>
</feature>
<keyword evidence="12 13" id="KW-0742">SOS response</keyword>
<evidence type="ECO:0000256" key="6">
    <source>
        <dbReference type="ARBA" id="ARBA00022801"/>
    </source>
</evidence>
<keyword evidence="5 13" id="KW-0227">DNA damage</keyword>
<feature type="site" description="Cleavage; by autolysis" evidence="13">
    <location>
        <begin position="113"/>
        <end position="114"/>
    </location>
</feature>
<dbReference type="GO" id="GO:0003677">
    <property type="term" value="F:DNA binding"/>
    <property type="evidence" value="ECO:0007669"/>
    <property type="project" value="UniProtKB-UniRule"/>
</dbReference>
<keyword evidence="6 13" id="KW-0378">Hydrolase</keyword>
<evidence type="ECO:0000256" key="12">
    <source>
        <dbReference type="ARBA" id="ARBA00023236"/>
    </source>
</evidence>
<dbReference type="Pfam" id="PF00717">
    <property type="entry name" value="Peptidase_S24"/>
    <property type="match status" value="1"/>
</dbReference>
<dbReference type="EMBL" id="CP012670">
    <property type="protein sequence ID" value="AUX23687.1"/>
    <property type="molecule type" value="Genomic_DNA"/>
</dbReference>
<dbReference type="InterPro" id="IPR006199">
    <property type="entry name" value="LexA_DNA-bd_dom"/>
</dbReference>
<reference evidence="18 19" key="1">
    <citation type="submission" date="2015-09" db="EMBL/GenBank/DDBJ databases">
        <title>Sorangium comparison.</title>
        <authorList>
            <person name="Zaburannyi N."/>
            <person name="Bunk B."/>
            <person name="Overmann J."/>
            <person name="Mueller R."/>
        </authorList>
    </citation>
    <scope>NUCLEOTIDE SEQUENCE [LARGE SCALE GENOMIC DNA]</scope>
    <source>
        <strain evidence="18 19">So ceGT47</strain>
    </source>
</reference>
<proteinExistence type="inferred from homology"/>
<dbReference type="GO" id="GO:0006281">
    <property type="term" value="P:DNA repair"/>
    <property type="evidence" value="ECO:0007669"/>
    <property type="project" value="UniProtKB-UniRule"/>
</dbReference>
<evidence type="ECO:0000313" key="19">
    <source>
        <dbReference type="Proteomes" id="UP000295781"/>
    </source>
</evidence>
<evidence type="ECO:0000256" key="14">
    <source>
        <dbReference type="RuleBase" id="RU003991"/>
    </source>
</evidence>
<dbReference type="Pfam" id="PF01726">
    <property type="entry name" value="LexA_DNA_bind"/>
    <property type="match status" value="1"/>
</dbReference>
<dbReference type="SUPFAM" id="SSF46785">
    <property type="entry name" value="Winged helix' DNA-binding domain"/>
    <property type="match status" value="1"/>
</dbReference>
<keyword evidence="11 13" id="KW-0234">DNA repair</keyword>
<dbReference type="InterPro" id="IPR036286">
    <property type="entry name" value="LexA/Signal_pep-like_sf"/>
</dbReference>
<evidence type="ECO:0000256" key="8">
    <source>
        <dbReference type="ARBA" id="ARBA00023015"/>
    </source>
</evidence>
<dbReference type="InterPro" id="IPR006197">
    <property type="entry name" value="Peptidase_S24_LexA"/>
</dbReference>
<evidence type="ECO:0000256" key="1">
    <source>
        <dbReference type="ARBA" id="ARBA00007484"/>
    </source>
</evidence>
<evidence type="ECO:0000256" key="5">
    <source>
        <dbReference type="ARBA" id="ARBA00022763"/>
    </source>
</evidence>
<keyword evidence="9 13" id="KW-0238">DNA-binding</keyword>
<dbReference type="PANTHER" id="PTHR33516:SF2">
    <property type="entry name" value="LEXA REPRESSOR-RELATED"/>
    <property type="match status" value="1"/>
</dbReference>
<dbReference type="InterPro" id="IPR006200">
    <property type="entry name" value="LexA"/>
</dbReference>
<feature type="region of interest" description="Disordered" evidence="15">
    <location>
        <begin position="61"/>
        <end position="94"/>
    </location>
</feature>
<dbReference type="GO" id="GO:0004252">
    <property type="term" value="F:serine-type endopeptidase activity"/>
    <property type="evidence" value="ECO:0007669"/>
    <property type="project" value="UniProtKB-UniRule"/>
</dbReference>
<evidence type="ECO:0000256" key="10">
    <source>
        <dbReference type="ARBA" id="ARBA00023163"/>
    </source>
</evidence>
<keyword evidence="7 13" id="KW-0068">Autocatalytic cleavage</keyword>
<gene>
    <name evidence="18" type="primary">arsR</name>
    <name evidence="13" type="synonym">lexA</name>
    <name evidence="18" type="ORF">SOCEGT47_042150</name>
</gene>
<dbReference type="GO" id="GO:0045892">
    <property type="term" value="P:negative regulation of DNA-templated transcription"/>
    <property type="evidence" value="ECO:0007669"/>
    <property type="project" value="UniProtKB-UniRule"/>
</dbReference>
<comment type="function">
    <text evidence="13">Represses a number of genes involved in the response to DNA damage (SOS response), including recA and lexA. In the presence of single-stranded DNA, RecA interacts with LexA causing an autocatalytic cleavage which disrupts the DNA-binding part of LexA, leading to derepression of the SOS regulon and eventually DNA repair.</text>
</comment>
<dbReference type="FunFam" id="2.10.109.10:FF:000001">
    <property type="entry name" value="LexA repressor"/>
    <property type="match status" value="1"/>
</dbReference>
<keyword evidence="4 13" id="KW-0235">DNA replication</keyword>
<dbReference type="InterPro" id="IPR015927">
    <property type="entry name" value="Peptidase_S24_S26A/B/C"/>
</dbReference>
<dbReference type="EC" id="3.4.21.88" evidence="13"/>
<feature type="domain" description="LexA repressor DNA-binding" evidence="17">
    <location>
        <begin position="1"/>
        <end position="65"/>
    </location>
</feature>
<evidence type="ECO:0000259" key="17">
    <source>
        <dbReference type="Pfam" id="PF01726"/>
    </source>
</evidence>
<organism evidence="18 19">
    <name type="scientific">Sorangium cellulosum</name>
    <name type="common">Polyangium cellulosum</name>
    <dbReference type="NCBI Taxonomy" id="56"/>
    <lineage>
        <taxon>Bacteria</taxon>
        <taxon>Pseudomonadati</taxon>
        <taxon>Myxococcota</taxon>
        <taxon>Polyangia</taxon>
        <taxon>Polyangiales</taxon>
        <taxon>Polyangiaceae</taxon>
        <taxon>Sorangium</taxon>
    </lineage>
</organism>
<dbReference type="PANTHER" id="PTHR33516">
    <property type="entry name" value="LEXA REPRESSOR"/>
    <property type="match status" value="1"/>
</dbReference>
<evidence type="ECO:0000256" key="3">
    <source>
        <dbReference type="ARBA" id="ARBA00022491"/>
    </source>
</evidence>
<keyword evidence="3 13" id="KW-0678">Repressor</keyword>
<evidence type="ECO:0000256" key="15">
    <source>
        <dbReference type="SAM" id="MobiDB-lite"/>
    </source>
</evidence>
<feature type="DNA-binding region" description="H-T-H motif" evidence="13">
    <location>
        <begin position="28"/>
        <end position="48"/>
    </location>
</feature>
<dbReference type="OrthoDB" id="9802364at2"/>
<dbReference type="NCBIfam" id="TIGR00498">
    <property type="entry name" value="lexA"/>
    <property type="match status" value="1"/>
</dbReference>
<dbReference type="RefSeq" id="WP_129349027.1">
    <property type="nucleotide sequence ID" value="NZ_CP012670.1"/>
</dbReference>
<dbReference type="InterPro" id="IPR036388">
    <property type="entry name" value="WH-like_DNA-bd_sf"/>
</dbReference>
<dbReference type="SUPFAM" id="SSF51306">
    <property type="entry name" value="LexA/Signal peptidase"/>
    <property type="match status" value="1"/>
</dbReference>
<dbReference type="GO" id="GO:0006508">
    <property type="term" value="P:proteolysis"/>
    <property type="evidence" value="ECO:0007669"/>
    <property type="project" value="InterPro"/>
</dbReference>
<feature type="compositionally biased region" description="Basic and acidic residues" evidence="15">
    <location>
        <begin position="61"/>
        <end position="72"/>
    </location>
</feature>
<sequence length="230" mass="25198">MQGLTERQQQVLHYIRQSISERGYPPTLREIGAHMGIRSTNGVNDHLRALERKGYLTREDMKSRALRPRDLDGEGAGGGDPLRSALVGGGGDAPANDQEDDLVEIAVVGRIAAGLPILAEEHVLDTVRIERTLVRGGREVFGLRVTGDSMIEAGIFSGDYIFVRRQLTAQRGDIVVALIGDEATVKYFFPEKDYVRFQPANAAMAPILVRASDFKPAMLLGVVVGVYRKL</sequence>
<evidence type="ECO:0000259" key="16">
    <source>
        <dbReference type="Pfam" id="PF00717"/>
    </source>
</evidence>
<evidence type="ECO:0000256" key="2">
    <source>
        <dbReference type="ARBA" id="ARBA00011738"/>
    </source>
</evidence>
<dbReference type="GO" id="GO:0009432">
    <property type="term" value="P:SOS response"/>
    <property type="evidence" value="ECO:0007669"/>
    <property type="project" value="UniProtKB-UniRule"/>
</dbReference>
<evidence type="ECO:0000313" key="18">
    <source>
        <dbReference type="EMBL" id="AUX23687.1"/>
    </source>
</evidence>
<evidence type="ECO:0000256" key="13">
    <source>
        <dbReference type="HAMAP-Rule" id="MF_00015"/>
    </source>
</evidence>
<dbReference type="Gene3D" id="2.10.109.10">
    <property type="entry name" value="Umud Fragment, subunit A"/>
    <property type="match status" value="1"/>
</dbReference>
<feature type="active site" description="For autocatalytic cleavage activity" evidence="13">
    <location>
        <position position="186"/>
    </location>
</feature>
<comment type="subunit">
    <text evidence="2 13">Homodimer.</text>
</comment>
<dbReference type="GO" id="GO:0006260">
    <property type="term" value="P:DNA replication"/>
    <property type="evidence" value="ECO:0007669"/>
    <property type="project" value="UniProtKB-UniRule"/>
</dbReference>
<dbReference type="Proteomes" id="UP000295781">
    <property type="component" value="Chromosome"/>
</dbReference>
<dbReference type="FunFam" id="1.10.10.10:FF:000009">
    <property type="entry name" value="LexA repressor"/>
    <property type="match status" value="1"/>
</dbReference>
<dbReference type="AlphaFoldDB" id="A0A4P2Q2Z2"/>
<evidence type="ECO:0000256" key="11">
    <source>
        <dbReference type="ARBA" id="ARBA00023204"/>
    </source>
</evidence>
<evidence type="ECO:0000256" key="7">
    <source>
        <dbReference type="ARBA" id="ARBA00022813"/>
    </source>
</evidence>
<dbReference type="InterPro" id="IPR050077">
    <property type="entry name" value="LexA_repressor"/>
</dbReference>
<name>A0A4P2Q2Z2_SORCE</name>
<dbReference type="Gene3D" id="1.10.10.10">
    <property type="entry name" value="Winged helix-like DNA-binding domain superfamily/Winged helix DNA-binding domain"/>
    <property type="match status" value="1"/>
</dbReference>
<evidence type="ECO:0000256" key="9">
    <source>
        <dbReference type="ARBA" id="ARBA00023125"/>
    </source>
</evidence>
<feature type="active site" description="For autocatalytic cleavage activity" evidence="13">
    <location>
        <position position="149"/>
    </location>
</feature>
<accession>A0A4P2Q2Z2</accession>
<keyword evidence="8 13" id="KW-0805">Transcription regulation</keyword>
<dbReference type="PRINTS" id="PR00726">
    <property type="entry name" value="LEXASERPTASE"/>
</dbReference>
<protein>
    <recommendedName>
        <fullName evidence="13">LexA repressor</fullName>
        <ecNumber evidence="13">3.4.21.88</ecNumber>
    </recommendedName>
</protein>
<dbReference type="InterPro" id="IPR039418">
    <property type="entry name" value="LexA-like"/>
</dbReference>
<dbReference type="CDD" id="cd06529">
    <property type="entry name" value="S24_LexA-like"/>
    <property type="match status" value="1"/>
</dbReference>
<comment type="similarity">
    <text evidence="1 13 14">Belongs to the peptidase S24 family.</text>
</comment>
<comment type="catalytic activity">
    <reaction evidence="13">
        <text>Hydrolysis of Ala-|-Gly bond in repressor LexA.</text>
        <dbReference type="EC" id="3.4.21.88"/>
    </reaction>
</comment>
<dbReference type="HAMAP" id="MF_00015">
    <property type="entry name" value="LexA"/>
    <property type="match status" value="1"/>
</dbReference>
<dbReference type="InterPro" id="IPR036390">
    <property type="entry name" value="WH_DNA-bd_sf"/>
</dbReference>